<dbReference type="InterPro" id="IPR031304">
    <property type="entry name" value="SLT_2"/>
</dbReference>
<protein>
    <submittedName>
        <fullName evidence="3">Lytic murein transglycosylase B</fullName>
    </submittedName>
</protein>
<reference evidence="3 4" key="1">
    <citation type="submission" date="2022-06" db="EMBL/GenBank/DDBJ databases">
        <title>Ideonella sp. NS12-5 Genome sequencing and assembly.</title>
        <authorList>
            <person name="Jung Y."/>
        </authorList>
    </citation>
    <scope>NUCLEOTIDE SEQUENCE [LARGE SCALE GENOMIC DNA]</scope>
    <source>
        <strain evidence="3 4">NS12-5</strain>
    </source>
</reference>
<feature type="domain" description="Transglycosylase SLT" evidence="2">
    <location>
        <begin position="59"/>
        <end position="359"/>
    </location>
</feature>
<evidence type="ECO:0000256" key="1">
    <source>
        <dbReference type="SAM" id="SignalP"/>
    </source>
</evidence>
<sequence length="382" mass="40869">MTLSLPVPLRRACRVLPLLALAGLASTAQAAAPSAKRAPVKAAAVISDDSPDVVIYGQREDVVQFGRALAAANQLDPEWVVAQLAQARFQPRVTQLVMPPPAGTPKNWAAYRARFVEPQRIGAGLRWWQDNADALARAEARYGVPPEIVAAIVGVETFYGRLTGSFKVIDALATLSFDFPTGRSDRSAFYRDELGAFLRWCAVEKRDPQSVLGSFAGAIGLPQFMPSSILKYAMDFDGDGRIDLNTHGDDVVGSVAHYLAEFGWQRGLVPTVAVTPPADVREKALMLVNDINPSLSASQMREHGATLDASATDALGPLALVELQNGGNAPSYVAGTRNFYVITRYNWSAYYAMAVVDLARALRSGRTDSLATPAAPAASAAP</sequence>
<gene>
    <name evidence="3" type="primary">mltB</name>
    <name evidence="3" type="ORF">M0L44_07635</name>
</gene>
<organism evidence="3 4">
    <name type="scientific">Ideonella oryzae</name>
    <dbReference type="NCBI Taxonomy" id="2937441"/>
    <lineage>
        <taxon>Bacteria</taxon>
        <taxon>Pseudomonadati</taxon>
        <taxon>Pseudomonadota</taxon>
        <taxon>Betaproteobacteria</taxon>
        <taxon>Burkholderiales</taxon>
        <taxon>Sphaerotilaceae</taxon>
        <taxon>Ideonella</taxon>
    </lineage>
</organism>
<name>A0ABT1BL09_9BURK</name>
<dbReference type="EMBL" id="JAMXMC010000004">
    <property type="protein sequence ID" value="MCO5976579.1"/>
    <property type="molecule type" value="Genomic_DNA"/>
</dbReference>
<keyword evidence="1" id="KW-0732">Signal</keyword>
<dbReference type="RefSeq" id="WP_252769046.1">
    <property type="nucleotide sequence ID" value="NZ_JAMXMC010000004.1"/>
</dbReference>
<dbReference type="Pfam" id="PF13406">
    <property type="entry name" value="SLT_2"/>
    <property type="match status" value="1"/>
</dbReference>
<evidence type="ECO:0000259" key="2">
    <source>
        <dbReference type="Pfam" id="PF13406"/>
    </source>
</evidence>
<evidence type="ECO:0000313" key="4">
    <source>
        <dbReference type="Proteomes" id="UP001204851"/>
    </source>
</evidence>
<evidence type="ECO:0000313" key="3">
    <source>
        <dbReference type="EMBL" id="MCO5976579.1"/>
    </source>
</evidence>
<proteinExistence type="predicted"/>
<dbReference type="Gene3D" id="1.10.530.10">
    <property type="match status" value="1"/>
</dbReference>
<dbReference type="InterPro" id="IPR043426">
    <property type="entry name" value="MltB-like"/>
</dbReference>
<dbReference type="SUPFAM" id="SSF53955">
    <property type="entry name" value="Lysozyme-like"/>
    <property type="match status" value="1"/>
</dbReference>
<dbReference type="Gene3D" id="1.10.8.350">
    <property type="entry name" value="Bacterial muramidase"/>
    <property type="match status" value="1"/>
</dbReference>
<feature type="chain" id="PRO_5045956262" evidence="1">
    <location>
        <begin position="31"/>
        <end position="382"/>
    </location>
</feature>
<dbReference type="PANTHER" id="PTHR30163:SF9">
    <property type="entry name" value="MEMBRANE-BOUND LYTIC MUREIN TRANSGLYCOSYLASE B"/>
    <property type="match status" value="1"/>
</dbReference>
<feature type="signal peptide" evidence="1">
    <location>
        <begin position="1"/>
        <end position="30"/>
    </location>
</feature>
<dbReference type="InterPro" id="IPR011757">
    <property type="entry name" value="Lytic_transglycosylase_MltB"/>
</dbReference>
<dbReference type="NCBIfam" id="TIGR02282">
    <property type="entry name" value="MltB"/>
    <property type="match status" value="1"/>
</dbReference>
<accession>A0ABT1BL09</accession>
<dbReference type="Proteomes" id="UP001204851">
    <property type="component" value="Unassembled WGS sequence"/>
</dbReference>
<dbReference type="PANTHER" id="PTHR30163">
    <property type="entry name" value="MEMBRANE-BOUND LYTIC MUREIN TRANSGLYCOSYLASE B"/>
    <property type="match status" value="1"/>
</dbReference>
<comment type="caution">
    <text evidence="3">The sequence shown here is derived from an EMBL/GenBank/DDBJ whole genome shotgun (WGS) entry which is preliminary data.</text>
</comment>
<keyword evidence="4" id="KW-1185">Reference proteome</keyword>
<dbReference type="InterPro" id="IPR023346">
    <property type="entry name" value="Lysozyme-like_dom_sf"/>
</dbReference>